<feature type="domain" description="DUF7035" evidence="6">
    <location>
        <begin position="632"/>
        <end position="765"/>
    </location>
</feature>
<keyword evidence="2" id="KW-0812">Transmembrane</keyword>
<keyword evidence="9" id="KW-1185">Reference proteome</keyword>
<evidence type="ECO:0000256" key="2">
    <source>
        <dbReference type="SAM" id="Phobius"/>
    </source>
</evidence>
<dbReference type="InterPro" id="IPR055462">
    <property type="entry name" value="DUF7034"/>
</dbReference>
<dbReference type="PANTHER" id="PTHR31378">
    <property type="entry name" value="EGF-LIKE DOMAIN-CONTAINING PROTEIN-RELATED-RELATED"/>
    <property type="match status" value="1"/>
</dbReference>
<dbReference type="InParanoid" id="Q54GN0"/>
<feature type="compositionally biased region" description="Polar residues" evidence="1">
    <location>
        <begin position="1064"/>
        <end position="1073"/>
    </location>
</feature>
<dbReference type="PANTHER" id="PTHR31378:SF29">
    <property type="entry name" value="EGF-LIKE DOMAIN-CONTAINING PROTEIN-RELATED"/>
    <property type="match status" value="1"/>
</dbReference>
<reference evidence="8 9" key="1">
    <citation type="journal article" date="2005" name="Nature">
        <title>The genome of the social amoeba Dictyostelium discoideum.</title>
        <authorList>
            <consortium name="The Dictyostelium discoideum Sequencing Consortium"/>
            <person name="Eichinger L."/>
            <person name="Pachebat J.A."/>
            <person name="Glockner G."/>
            <person name="Rajandream M.A."/>
            <person name="Sucgang R."/>
            <person name="Berriman M."/>
            <person name="Song J."/>
            <person name="Olsen R."/>
            <person name="Szafranski K."/>
            <person name="Xu Q."/>
            <person name="Tunggal B."/>
            <person name="Kummerfeld S."/>
            <person name="Madera M."/>
            <person name="Konfortov B.A."/>
            <person name="Rivero F."/>
            <person name="Bankier A.T."/>
            <person name="Lehmann R."/>
            <person name="Hamlin N."/>
            <person name="Davies R."/>
            <person name="Gaudet P."/>
            <person name="Fey P."/>
            <person name="Pilcher K."/>
            <person name="Chen G."/>
            <person name="Saunders D."/>
            <person name="Sodergren E."/>
            <person name="Davis P."/>
            <person name="Kerhornou A."/>
            <person name="Nie X."/>
            <person name="Hall N."/>
            <person name="Anjard C."/>
            <person name="Hemphill L."/>
            <person name="Bason N."/>
            <person name="Farbrother P."/>
            <person name="Desany B."/>
            <person name="Just E."/>
            <person name="Morio T."/>
            <person name="Rost R."/>
            <person name="Churcher C."/>
            <person name="Cooper J."/>
            <person name="Haydock S."/>
            <person name="van Driessche N."/>
            <person name="Cronin A."/>
            <person name="Goodhead I."/>
            <person name="Muzny D."/>
            <person name="Mourier T."/>
            <person name="Pain A."/>
            <person name="Lu M."/>
            <person name="Harper D."/>
            <person name="Lindsay R."/>
            <person name="Hauser H."/>
            <person name="James K."/>
            <person name="Quiles M."/>
            <person name="Madan Babu M."/>
            <person name="Saito T."/>
            <person name="Buchrieser C."/>
            <person name="Wardroper A."/>
            <person name="Felder M."/>
            <person name="Thangavelu M."/>
            <person name="Johnson D."/>
            <person name="Knights A."/>
            <person name="Loulseged H."/>
            <person name="Mungall K."/>
            <person name="Oliver K."/>
            <person name="Price C."/>
            <person name="Quail M.A."/>
            <person name="Urushihara H."/>
            <person name="Hernandez J."/>
            <person name="Rabbinowitsch E."/>
            <person name="Steffen D."/>
            <person name="Sanders M."/>
            <person name="Ma J."/>
            <person name="Kohara Y."/>
            <person name="Sharp S."/>
            <person name="Simmonds M."/>
            <person name="Spiegler S."/>
            <person name="Tivey A."/>
            <person name="Sugano S."/>
            <person name="White B."/>
            <person name="Walker D."/>
            <person name="Woodward J."/>
            <person name="Winckler T."/>
            <person name="Tanaka Y."/>
            <person name="Shaulsky G."/>
            <person name="Schleicher M."/>
            <person name="Weinstock G."/>
            <person name="Rosenthal A."/>
            <person name="Cox E.C."/>
            <person name="Chisholm R.L."/>
            <person name="Gibbs R."/>
            <person name="Loomis W.F."/>
            <person name="Platzer M."/>
            <person name="Kay R.R."/>
            <person name="Williams J."/>
            <person name="Dear P.H."/>
            <person name="Noegel A.A."/>
            <person name="Barrell B."/>
            <person name="Kuspa A."/>
        </authorList>
    </citation>
    <scope>NUCLEOTIDE SEQUENCE [LARGE SCALE GENOMIC DNA]</scope>
    <source>
        <strain evidence="8 9">AX4</strain>
    </source>
</reference>
<dbReference type="Proteomes" id="UP000002195">
    <property type="component" value="Unassembled WGS sequence"/>
</dbReference>
<dbReference type="OMA" id="STCANND"/>
<keyword evidence="2" id="KW-0472">Membrane</keyword>
<feature type="region of interest" description="Disordered" evidence="1">
    <location>
        <begin position="1055"/>
        <end position="1077"/>
    </location>
</feature>
<evidence type="ECO:0000259" key="7">
    <source>
        <dbReference type="Pfam" id="PF25820"/>
    </source>
</evidence>
<evidence type="ECO:0000259" key="6">
    <source>
        <dbReference type="Pfam" id="PF23034"/>
    </source>
</evidence>
<dbReference type="InterPro" id="IPR054484">
    <property type="entry name" value="ComC_SSD"/>
</dbReference>
<feature type="signal peptide" evidence="3">
    <location>
        <begin position="1"/>
        <end position="22"/>
    </location>
</feature>
<feature type="chain" id="PRO_5005696486" description="EGF-like domain-containing protein" evidence="3">
    <location>
        <begin position="23"/>
        <end position="1348"/>
    </location>
</feature>
<evidence type="ECO:0000256" key="1">
    <source>
        <dbReference type="SAM" id="MobiDB-lite"/>
    </source>
</evidence>
<accession>Q54GN0</accession>
<dbReference type="InterPro" id="IPR057709">
    <property type="entry name" value="DUF7949"/>
</dbReference>
<keyword evidence="3" id="KW-0732">Signal</keyword>
<dbReference type="KEGG" id="ddi:DDB_G0290059"/>
<dbReference type="HOGENOM" id="CLU_004923_0_0_1"/>
<dbReference type="eggNOG" id="ENOG502SC7H">
    <property type="taxonomic scope" value="Eukaryota"/>
</dbReference>
<evidence type="ECO:0008006" key="10">
    <source>
        <dbReference type="Google" id="ProtNLM"/>
    </source>
</evidence>
<feature type="transmembrane region" description="Helical" evidence="2">
    <location>
        <begin position="1304"/>
        <end position="1327"/>
    </location>
</feature>
<dbReference type="SMR" id="Q54GN0"/>
<feature type="domain" description="DUF7949" evidence="7">
    <location>
        <begin position="1011"/>
        <end position="1045"/>
    </location>
</feature>
<evidence type="ECO:0000313" key="8">
    <source>
        <dbReference type="EMBL" id="EAL62435.1"/>
    </source>
</evidence>
<evidence type="ECO:0000256" key="3">
    <source>
        <dbReference type="SAM" id="SignalP"/>
    </source>
</evidence>
<evidence type="ECO:0000259" key="5">
    <source>
        <dbReference type="Pfam" id="PF23033"/>
    </source>
</evidence>
<organism evidence="8 9">
    <name type="scientific">Dictyostelium discoideum</name>
    <name type="common">Social amoeba</name>
    <dbReference type="NCBI Taxonomy" id="44689"/>
    <lineage>
        <taxon>Eukaryota</taxon>
        <taxon>Amoebozoa</taxon>
        <taxon>Evosea</taxon>
        <taxon>Eumycetozoa</taxon>
        <taxon>Dictyostelia</taxon>
        <taxon>Dictyosteliales</taxon>
        <taxon>Dictyosteliaceae</taxon>
        <taxon>Dictyostelium</taxon>
    </lineage>
</organism>
<comment type="caution">
    <text evidence="8">The sequence shown here is derived from an EMBL/GenBank/DDBJ whole genome shotgun (WGS) entry which is preliminary data.</text>
</comment>
<name>Q54GN0_DICDI</name>
<keyword evidence="2" id="KW-1133">Transmembrane helix</keyword>
<sequence>MNRFSIFLFIIINLSIIKINNGQFKALTDETSIKATIIEPIFSMYPSYSFNNYCNFNNKILVEVPVGITVSNFQSDIGGVPFNIIFNKDNYYMFSNIQNSPQLGLVSQTLTFTTSDNFQQTYQLNTTCLGGLELFVKGYDSISINVGAIDSSNFLDTYNYIVYMNQINQNLTQENEITMNFVGGKSFSFKLNSYYSFFENDLPTTHFETFFPSNILSINSNYTQMSYGYQPLFTSTLNTNIMKPYQVFNSYVPTIPLKGYKGNMTFIGAIDTTKDPINSGVLINSTLTTGNGSTVDLKTFTTKMNITPMPNFIFLSPSIDYIDIVKNFFQVSFNNSFDYQFSPFEYQYVTSSVQEWPFGFYYGTNSKFTHRVNFPRLLKKSPVTQLSYDCFTLSKVLHTDIDPFEISNGIPPILKSYSFTKITSMNYLLSINVESVNGFKGAKFSDSNDFLKYILVSGTIYNGTFEYVVGLGDIKIINLFDLIWNVVSYENGSPISLNPLIVFEIPQPLNYNYNFKDFIDLSFLKNNLDLSYESEQYNIAYLNSTEIPKDAPILFNLLDLVSHPIERDIESVSFQKIPFIYNTTSGLFECKFILQKNNMFGMIPFSIFVGQLSIYSNSIMKELLVVNKTVLDYQGPIFNSFEKIGNGLVVSTTGTIGWKFNITDDLNGFESGYIKVMGSIDSSTYHFNFNIDDVIGDKFNCQYQILINITQPCISQEYRIVKVLLYDTNKIASKFILNGGPYSILNPFINLLDKGIDNTILPFTCSGSTMLDSKPTLLSFKTSAATIDVGSPNRIISFDFSIDPGTNGIKQDQLPIIYLTTVHTEISKCNSKLIFYSANNAVYNCSTELPLEFGYPGIIALSMYGIVNNGGYYYGYSTSDIQMVLNSNYYLDTTYSSNLPVITSSDKYYSDDNGEIIIYGRGFINVNLVTITYSDSGLSPNSATTALFYGSSAIKFSVSTAGGFTSNEFPIQPIYFDRSLKPIPTESPTTTPTETPIPTVTPIPTNPPQKCLGNPQCGGKNQGYCSSTGCICYSPWIGVTCTSQIIIVPQPSINTTKPDVEIPTDNNGQSSETNSEESQKMIFKSLISLVSLRELDFNNKEVNNYKFDQWIFTPINEFKNQYFTTVSNTNITATLEWFNQSTPIQFANQNLTMNPSSIKYTIEITEYQFKSSLNQLQLVMEASLTTNSNDICTSNQFGNTSTGDNSNYLKIQIENHSLYGRFIKRAIIDNTVKSISNVLLDSSLNVIDSSSSSLQSFIGITIPNYKNSIVVDPDFSVLVDSKSASDEDDSVCTKNNSGLTTAQLAGIIVGSIAFAAVIVIATTYFIVKNKKDKRLLQQINNKMNSLNK</sequence>
<dbReference type="RefSeq" id="XP_635932.1">
    <property type="nucleotide sequence ID" value="XM_630840.1"/>
</dbReference>
<dbReference type="Pfam" id="PF25820">
    <property type="entry name" value="DUF7949"/>
    <property type="match status" value="1"/>
</dbReference>
<dbReference type="AlphaFoldDB" id="Q54GN0"/>
<dbReference type="EMBL" id="AAFI02000151">
    <property type="protein sequence ID" value="EAL62435.1"/>
    <property type="molecule type" value="Genomic_DNA"/>
</dbReference>
<dbReference type="Pfam" id="PF23033">
    <property type="entry name" value="DUF7034"/>
    <property type="match status" value="1"/>
</dbReference>
<proteinExistence type="predicted"/>
<dbReference type="GeneID" id="8627453"/>
<evidence type="ECO:0000259" key="4">
    <source>
        <dbReference type="Pfam" id="PF22933"/>
    </source>
</evidence>
<dbReference type="PaxDb" id="44689-DDB0219514"/>
<dbReference type="Pfam" id="PF23034">
    <property type="entry name" value="DUF7035"/>
    <property type="match status" value="1"/>
</dbReference>
<protein>
    <recommendedName>
        <fullName evidence="10">EGF-like domain-containing protein</fullName>
    </recommendedName>
</protein>
<feature type="domain" description="ComC supersandwich" evidence="4">
    <location>
        <begin position="1068"/>
        <end position="1278"/>
    </location>
</feature>
<dbReference type="InterPro" id="IPR055463">
    <property type="entry name" value="DUF7035"/>
</dbReference>
<feature type="domain" description="DUF7034" evidence="5">
    <location>
        <begin position="775"/>
        <end position="896"/>
    </location>
</feature>
<dbReference type="FunCoup" id="Q54GN0">
    <property type="interactions" value="141"/>
</dbReference>
<gene>
    <name evidence="8" type="ORF">DDB_G0290059</name>
</gene>
<evidence type="ECO:0000313" key="9">
    <source>
        <dbReference type="Proteomes" id="UP000002195"/>
    </source>
</evidence>
<dbReference type="Pfam" id="PF22933">
    <property type="entry name" value="ComC_SSD"/>
    <property type="match status" value="1"/>
</dbReference>
<dbReference type="VEuPathDB" id="AmoebaDB:DDB_G0290059"/>